<reference evidence="1 2" key="1">
    <citation type="submission" date="2017-03" db="EMBL/GenBank/DDBJ databases">
        <title>Genome sequence of Methanobrevibacter thaueri.</title>
        <authorList>
            <person name="Poehlein A."/>
            <person name="Seedorf H."/>
            <person name="Daniel R."/>
        </authorList>
    </citation>
    <scope>NUCLEOTIDE SEQUENCE [LARGE SCALE GENOMIC DNA]</scope>
    <source>
        <strain evidence="1 2">DSM 11995</strain>
    </source>
</reference>
<sequence>MGKVNKLLIISMLVMLVCCVSAVSATDIDSVNDVSDDIAIDEVTDVVDDVAIDDTVEEVADEVIDDSADNYVDEGNLRQSTNSVIITDGNYSACFDTSTGYMFTNHDLTFVGNFSNKTFGNFKINSNIEIDATNAIFNNIGFDFVTSNIVFKGGTFITNPNVTTGSVLTVSSSHINVSDVTINVTAPENKDFYAMALLNANYAEITNNTIYYLDTFANPSNYNYAVKVKGGSKNNMVGNTIIVSVPLKDVNYTDYETKFPTIDFDMVAGVAVESCDSFNFANNNLNATANLRTGDYPTLSALIIVKSDNSNVTGNKIYVRDNVSSVEEANFLYAVDIYRCNNVLIDNNNIDLKSKSGNLTVNGTGAAYGIQLTGPHTGVMISNNNITTINNGPNLGIYSQNSQGQTSITVKNNKINVTGRAGFNNWALVSGMELQDSYATVTGNTIDVTNVAGPYNGYYIFGISYCQPTSGDHKFNITNNTVRAPHSPFAVYLNNVTNSNVSYNVLTAKQSHGNNAVYMTGTGNNKGNNS</sequence>
<evidence type="ECO:0008006" key="3">
    <source>
        <dbReference type="Google" id="ProtNLM"/>
    </source>
</evidence>
<gene>
    <name evidence="1" type="ORF">MBBTH_05870</name>
</gene>
<dbReference type="RefSeq" id="WP_116591559.1">
    <property type="nucleotide sequence ID" value="NZ_MZGS01000016.1"/>
</dbReference>
<accession>A0A315XPD5</accession>
<dbReference type="SMART" id="SM00710">
    <property type="entry name" value="PbH1"/>
    <property type="match status" value="7"/>
</dbReference>
<comment type="caution">
    <text evidence="1">The sequence shown here is derived from an EMBL/GenBank/DDBJ whole genome shotgun (WGS) entry which is preliminary data.</text>
</comment>
<organism evidence="1 2">
    <name type="scientific">Methanobrevibacter thaueri</name>
    <dbReference type="NCBI Taxonomy" id="190975"/>
    <lineage>
        <taxon>Archaea</taxon>
        <taxon>Methanobacteriati</taxon>
        <taxon>Methanobacteriota</taxon>
        <taxon>Methanomada group</taxon>
        <taxon>Methanobacteria</taxon>
        <taxon>Methanobacteriales</taxon>
        <taxon>Methanobacteriaceae</taxon>
        <taxon>Methanobrevibacter</taxon>
    </lineage>
</organism>
<proteinExistence type="predicted"/>
<evidence type="ECO:0000313" key="2">
    <source>
        <dbReference type="Proteomes" id="UP000251717"/>
    </source>
</evidence>
<dbReference type="InterPro" id="IPR006626">
    <property type="entry name" value="PbH1"/>
</dbReference>
<dbReference type="AlphaFoldDB" id="A0A315XPD5"/>
<protein>
    <recommendedName>
        <fullName evidence="3">Right handed beta helix domain-containing protein</fullName>
    </recommendedName>
</protein>
<evidence type="ECO:0000313" key="1">
    <source>
        <dbReference type="EMBL" id="PWB88000.1"/>
    </source>
</evidence>
<name>A0A315XPD5_9EURY</name>
<dbReference type="InterPro" id="IPR012334">
    <property type="entry name" value="Pectin_lyas_fold"/>
</dbReference>
<dbReference type="EMBL" id="MZGS01000016">
    <property type="protein sequence ID" value="PWB88000.1"/>
    <property type="molecule type" value="Genomic_DNA"/>
</dbReference>
<dbReference type="Proteomes" id="UP000251717">
    <property type="component" value="Unassembled WGS sequence"/>
</dbReference>
<keyword evidence="2" id="KW-1185">Reference proteome</keyword>
<dbReference type="Gene3D" id="2.160.20.10">
    <property type="entry name" value="Single-stranded right-handed beta-helix, Pectin lyase-like"/>
    <property type="match status" value="1"/>
</dbReference>